<organism evidence="1 2">
    <name type="scientific">Trematosphaeria pertusa</name>
    <dbReference type="NCBI Taxonomy" id="390896"/>
    <lineage>
        <taxon>Eukaryota</taxon>
        <taxon>Fungi</taxon>
        <taxon>Dikarya</taxon>
        <taxon>Ascomycota</taxon>
        <taxon>Pezizomycotina</taxon>
        <taxon>Dothideomycetes</taxon>
        <taxon>Pleosporomycetidae</taxon>
        <taxon>Pleosporales</taxon>
        <taxon>Massarineae</taxon>
        <taxon>Trematosphaeriaceae</taxon>
        <taxon>Trematosphaeria</taxon>
    </lineage>
</organism>
<name>A0A6A6HZI3_9PLEO</name>
<sequence length="60" mass="6826">MRLTAVLLGRKPLIHIVMASSVADVLAVTRYNAKQWETFKVTLSYRPSQTYSTLRIDSPM</sequence>
<keyword evidence="2" id="KW-1185">Reference proteome</keyword>
<accession>A0A6A6HZI3</accession>
<evidence type="ECO:0000313" key="1">
    <source>
        <dbReference type="EMBL" id="KAF2243644.1"/>
    </source>
</evidence>
<protein>
    <submittedName>
        <fullName evidence="1">Uncharacterized protein</fullName>
    </submittedName>
</protein>
<dbReference type="GeneID" id="54572659"/>
<evidence type="ECO:0000313" key="2">
    <source>
        <dbReference type="Proteomes" id="UP000800094"/>
    </source>
</evidence>
<gene>
    <name evidence="1" type="ORF">BU26DRAFT_106236</name>
</gene>
<dbReference type="EMBL" id="ML987204">
    <property type="protein sequence ID" value="KAF2243644.1"/>
    <property type="molecule type" value="Genomic_DNA"/>
</dbReference>
<reference evidence="1" key="1">
    <citation type="journal article" date="2020" name="Stud. Mycol.">
        <title>101 Dothideomycetes genomes: a test case for predicting lifestyles and emergence of pathogens.</title>
        <authorList>
            <person name="Haridas S."/>
            <person name="Albert R."/>
            <person name="Binder M."/>
            <person name="Bloem J."/>
            <person name="Labutti K."/>
            <person name="Salamov A."/>
            <person name="Andreopoulos B."/>
            <person name="Baker S."/>
            <person name="Barry K."/>
            <person name="Bills G."/>
            <person name="Bluhm B."/>
            <person name="Cannon C."/>
            <person name="Castanera R."/>
            <person name="Culley D."/>
            <person name="Daum C."/>
            <person name="Ezra D."/>
            <person name="Gonzalez J."/>
            <person name="Henrissat B."/>
            <person name="Kuo A."/>
            <person name="Liang C."/>
            <person name="Lipzen A."/>
            <person name="Lutzoni F."/>
            <person name="Magnuson J."/>
            <person name="Mondo S."/>
            <person name="Nolan M."/>
            <person name="Ohm R."/>
            <person name="Pangilinan J."/>
            <person name="Park H.-J."/>
            <person name="Ramirez L."/>
            <person name="Alfaro M."/>
            <person name="Sun H."/>
            <person name="Tritt A."/>
            <person name="Yoshinaga Y."/>
            <person name="Zwiers L.-H."/>
            <person name="Turgeon B."/>
            <person name="Goodwin S."/>
            <person name="Spatafora J."/>
            <person name="Crous P."/>
            <person name="Grigoriev I."/>
        </authorList>
    </citation>
    <scope>NUCLEOTIDE SEQUENCE</scope>
    <source>
        <strain evidence="1">CBS 122368</strain>
    </source>
</reference>
<proteinExistence type="predicted"/>
<dbReference type="RefSeq" id="XP_033678648.1">
    <property type="nucleotide sequence ID" value="XM_033819329.1"/>
</dbReference>
<dbReference type="Proteomes" id="UP000800094">
    <property type="component" value="Unassembled WGS sequence"/>
</dbReference>
<dbReference type="AlphaFoldDB" id="A0A6A6HZI3"/>